<dbReference type="Gene3D" id="1.50.40.10">
    <property type="entry name" value="Mitochondrial carrier domain"/>
    <property type="match status" value="1"/>
</dbReference>
<dbReference type="GO" id="GO:0016020">
    <property type="term" value="C:membrane"/>
    <property type="evidence" value="ECO:0007669"/>
    <property type="project" value="UniProtKB-SubCell"/>
</dbReference>
<reference evidence="6 7" key="1">
    <citation type="submission" date="2020-10" db="EMBL/GenBank/DDBJ databases">
        <title>The Coptis chinensis genome and diversification of protoberbering-type alkaloids.</title>
        <authorList>
            <person name="Wang B."/>
            <person name="Shu S."/>
            <person name="Song C."/>
            <person name="Liu Y."/>
        </authorList>
    </citation>
    <scope>NUCLEOTIDE SEQUENCE [LARGE SCALE GENOMIC DNA]</scope>
    <source>
        <strain evidence="6">HL-2020</strain>
        <tissue evidence="6">Leaf</tissue>
    </source>
</reference>
<comment type="similarity">
    <text evidence="5">Belongs to the mitochondrial carrier (TC 2.A.29) family.</text>
</comment>
<keyword evidence="5" id="KW-0813">Transport</keyword>
<dbReference type="InterPro" id="IPR050496">
    <property type="entry name" value="SNF2_RAD54_helicase_repair"/>
</dbReference>
<evidence type="ECO:0000256" key="1">
    <source>
        <dbReference type="ARBA" id="ARBA00004141"/>
    </source>
</evidence>
<dbReference type="Pfam" id="PF00153">
    <property type="entry name" value="Mito_carr"/>
    <property type="match status" value="1"/>
</dbReference>
<dbReference type="GO" id="GO:0005634">
    <property type="term" value="C:nucleus"/>
    <property type="evidence" value="ECO:0007669"/>
    <property type="project" value="TreeGrafter"/>
</dbReference>
<dbReference type="GO" id="GO:0045003">
    <property type="term" value="P:double-strand break repair via synthesis-dependent strand annealing"/>
    <property type="evidence" value="ECO:0007669"/>
    <property type="project" value="TreeGrafter"/>
</dbReference>
<dbReference type="EMBL" id="JADFTS010000004">
    <property type="protein sequence ID" value="KAF9611178.1"/>
    <property type="molecule type" value="Genomic_DNA"/>
</dbReference>
<dbReference type="AlphaFoldDB" id="A0A835I725"/>
<protein>
    <submittedName>
        <fullName evidence="6">Uncharacterized protein</fullName>
    </submittedName>
</protein>
<proteinExistence type="inferred from homology"/>
<evidence type="ECO:0000313" key="6">
    <source>
        <dbReference type="EMBL" id="KAF9611178.1"/>
    </source>
</evidence>
<feature type="repeat" description="Solcar" evidence="4">
    <location>
        <begin position="231"/>
        <end position="324"/>
    </location>
</feature>
<evidence type="ECO:0000256" key="5">
    <source>
        <dbReference type="RuleBase" id="RU000488"/>
    </source>
</evidence>
<evidence type="ECO:0000256" key="4">
    <source>
        <dbReference type="PROSITE-ProRule" id="PRU00282"/>
    </source>
</evidence>
<dbReference type="InterPro" id="IPR023395">
    <property type="entry name" value="MCP_dom_sf"/>
</dbReference>
<evidence type="ECO:0000256" key="2">
    <source>
        <dbReference type="ARBA" id="ARBA00022692"/>
    </source>
</evidence>
<dbReference type="SUPFAM" id="SSF103506">
    <property type="entry name" value="Mitochondrial carrier"/>
    <property type="match status" value="1"/>
</dbReference>
<keyword evidence="2 4" id="KW-0812">Transmembrane</keyword>
<dbReference type="Proteomes" id="UP000631114">
    <property type="component" value="Unassembled WGS sequence"/>
</dbReference>
<organism evidence="6 7">
    <name type="scientific">Coptis chinensis</name>
    <dbReference type="NCBI Taxonomy" id="261450"/>
    <lineage>
        <taxon>Eukaryota</taxon>
        <taxon>Viridiplantae</taxon>
        <taxon>Streptophyta</taxon>
        <taxon>Embryophyta</taxon>
        <taxon>Tracheophyta</taxon>
        <taxon>Spermatophyta</taxon>
        <taxon>Magnoliopsida</taxon>
        <taxon>Ranunculales</taxon>
        <taxon>Ranunculaceae</taxon>
        <taxon>Coptidoideae</taxon>
        <taxon>Coptis</taxon>
    </lineage>
</organism>
<evidence type="ECO:0000256" key="3">
    <source>
        <dbReference type="ARBA" id="ARBA00023136"/>
    </source>
</evidence>
<dbReference type="GO" id="GO:0007131">
    <property type="term" value="P:reciprocal meiotic recombination"/>
    <property type="evidence" value="ECO:0007669"/>
    <property type="project" value="TreeGrafter"/>
</dbReference>
<dbReference type="OrthoDB" id="621651at2759"/>
<comment type="caution">
    <text evidence="6">The sequence shown here is derived from an EMBL/GenBank/DDBJ whole genome shotgun (WGS) entry which is preliminary data.</text>
</comment>
<dbReference type="PROSITE" id="PS50920">
    <property type="entry name" value="SOLCAR"/>
    <property type="match status" value="1"/>
</dbReference>
<comment type="subcellular location">
    <subcellularLocation>
        <location evidence="1">Membrane</location>
        <topology evidence="1">Multi-pass membrane protein</topology>
    </subcellularLocation>
</comment>
<keyword evidence="3 4" id="KW-0472">Membrane</keyword>
<dbReference type="GO" id="GO:0015616">
    <property type="term" value="F:DNA translocase activity"/>
    <property type="evidence" value="ECO:0007669"/>
    <property type="project" value="TreeGrafter"/>
</dbReference>
<accession>A0A835I725</accession>
<name>A0A835I725_9MAGN</name>
<dbReference type="InterPro" id="IPR018108">
    <property type="entry name" value="MCP_transmembrane"/>
</dbReference>
<keyword evidence="7" id="KW-1185">Reference proteome</keyword>
<evidence type="ECO:0000313" key="7">
    <source>
        <dbReference type="Proteomes" id="UP000631114"/>
    </source>
</evidence>
<dbReference type="PANTHER" id="PTHR45629">
    <property type="entry name" value="SNF2/RAD54 FAMILY MEMBER"/>
    <property type="match status" value="1"/>
</dbReference>
<dbReference type="PANTHER" id="PTHR45629:SF7">
    <property type="entry name" value="DNA EXCISION REPAIR PROTEIN ERCC-6-RELATED"/>
    <property type="match status" value="1"/>
</dbReference>
<sequence>MVFINKWGQKLSVTLYYITIGLTQKHVIGSLDPLQQLHQLDNETCHVQENKSEDSKSKPQREAQKGMICIGRSVLGKPMSFYTMLSQRPTSKTECYLLKHSKIRFNCHRSENGQWLPRILECFGYLKFKAFYSMGVLGVLLLWAKAPIVSGREPTASEDERKLGVERSKELSGKANQFILRRTNALLSNHLPPEIVEVVCRKLTPLQSISYYCLSFSIRYEDILFRRIVVHNWAVPRRCILNSSVTSWSWSNVLESLPCQLLTQWTWCGTEKSPYQYRGMFHALSIVLREEGPRALYKGWLPSVIGVGITNTVGAVPGIVGVALTGYLLDSTHSWS</sequence>
<feature type="non-terminal residue" evidence="6">
    <location>
        <position position="336"/>
    </location>
</feature>
<gene>
    <name evidence="6" type="ORF">IFM89_027454</name>
</gene>